<dbReference type="SMART" id="SM00355">
    <property type="entry name" value="ZnF_C2H2"/>
    <property type="match status" value="2"/>
</dbReference>
<comment type="caution">
    <text evidence="10">The sequence shown here is derived from an EMBL/GenBank/DDBJ whole genome shotgun (WGS) entry which is preliminary data.</text>
</comment>
<organism evidence="10 11">
    <name type="scientific">Phialemonium atrogriseum</name>
    <dbReference type="NCBI Taxonomy" id="1093897"/>
    <lineage>
        <taxon>Eukaryota</taxon>
        <taxon>Fungi</taxon>
        <taxon>Dikarya</taxon>
        <taxon>Ascomycota</taxon>
        <taxon>Pezizomycotina</taxon>
        <taxon>Sordariomycetes</taxon>
        <taxon>Sordariomycetidae</taxon>
        <taxon>Cephalothecales</taxon>
        <taxon>Cephalothecaceae</taxon>
        <taxon>Phialemonium</taxon>
    </lineage>
</organism>
<keyword evidence="6" id="KW-0539">Nucleus</keyword>
<dbReference type="PANTHER" id="PTHR40626">
    <property type="entry name" value="MIP31509P"/>
    <property type="match status" value="1"/>
</dbReference>
<dbReference type="GeneID" id="85305134"/>
<dbReference type="Pfam" id="PF04082">
    <property type="entry name" value="Fungal_trans"/>
    <property type="match status" value="1"/>
</dbReference>
<evidence type="ECO:0000256" key="7">
    <source>
        <dbReference type="PROSITE-ProRule" id="PRU00042"/>
    </source>
</evidence>
<dbReference type="GO" id="GO:0000981">
    <property type="term" value="F:DNA-binding transcription factor activity, RNA polymerase II-specific"/>
    <property type="evidence" value="ECO:0007669"/>
    <property type="project" value="InterPro"/>
</dbReference>
<dbReference type="RefSeq" id="XP_060282540.1">
    <property type="nucleotide sequence ID" value="XM_060421947.1"/>
</dbReference>
<proteinExistence type="predicted"/>
<keyword evidence="11" id="KW-1185">Reference proteome</keyword>
<sequence length="893" mass="99254">MATQQSPNGGSSSGGAYKRASRKGAPRKFSCEYPGCDKIYSRAEHLQRHQLNHTPKEIFKCDVPGCELKFVRADLLARHKKRHSSSYMPRNRLPSFGSSKDGCDPGLRSAAPVSSPDGVEPRVPLPVPRDAAILLTPDSTTNPVASLPGSGPSRIPLPSGWPAALPDLAAVNMIAPAKASYYHREPHTLSGPPPVIAFGGSPYPTNQSNFATWLFDPQGLYRDFSATHMPFLEGGLESTLNSNIHYDYESLTSGRSQLETPPRLAESDELISEFRRKEIIRWFQTFRRRQPKWEPLIANLTHESGDDLPALHLEMMHDCLHEFWESVSPRLPIVHQPTFPCNRCSVFLLMIMLALGAASLRGRDSTRNLSDYGNFADFIIDCVRWEILVQEEASPPVSLWVAQSLLLLEFYEKMYSSRRLHERAHIYHTPTLTLLRRGSPLIGRSGSESPPEEHASTDSLNAVGVDSRTAWTRWADTEAMHRVVFAAFMMDILHAAMFGHAADMAPHEIRLPLPCDDNLWTAQTPEAARQLESNLRMYGIRSVSFLDGLKKALHGKEVSTLSFGRMIIMSGLLSVGWHLSHRETHLRWLNLTTPSTETRDNWKQLLLRAFDNWKESFDAAQGSTGSPSHGAAAGTADDGRAASSSPSFNGPIQSAAVLYHLAHISLHVDIVDCQVYAGAKRLLGRRVSTRDLANVASRMEAWARLPSTRHAVLHAFKLLHRVLVDPRRNQLLVQHQQHLHQHQHQHQYHHPHQHQHHHGHHLHHQHQHQQQHHPWPTEPDPHRPWIVYYAALCIWSFVMALRKSPPPHVTGARGAAAHHPSTAAAGGGGVAAYLSAVAGLSELGEPVAATLADGLAELLDALRGVLAGAHWELLQEARERLGVCRDMLVGGEG</sequence>
<feature type="region of interest" description="Disordered" evidence="8">
    <location>
        <begin position="734"/>
        <end position="778"/>
    </location>
</feature>
<comment type="subcellular location">
    <subcellularLocation>
        <location evidence="1">Nucleus</location>
    </subcellularLocation>
</comment>
<dbReference type="AlphaFoldDB" id="A0AAJ0C091"/>
<dbReference type="GO" id="GO:0006351">
    <property type="term" value="P:DNA-templated transcription"/>
    <property type="evidence" value="ECO:0007669"/>
    <property type="project" value="InterPro"/>
</dbReference>
<evidence type="ECO:0000256" key="1">
    <source>
        <dbReference type="ARBA" id="ARBA00004123"/>
    </source>
</evidence>
<feature type="domain" description="C2H2-type" evidence="9">
    <location>
        <begin position="29"/>
        <end position="58"/>
    </location>
</feature>
<name>A0AAJ0C091_9PEZI</name>
<feature type="compositionally biased region" description="Basic residues" evidence="8">
    <location>
        <begin position="737"/>
        <end position="771"/>
    </location>
</feature>
<feature type="region of interest" description="Disordered" evidence="8">
    <location>
        <begin position="86"/>
        <end position="123"/>
    </location>
</feature>
<evidence type="ECO:0000313" key="11">
    <source>
        <dbReference type="Proteomes" id="UP001244011"/>
    </source>
</evidence>
<dbReference type="EMBL" id="MU839012">
    <property type="protein sequence ID" value="KAK1766327.1"/>
    <property type="molecule type" value="Genomic_DNA"/>
</dbReference>
<feature type="compositionally biased region" description="Low complexity" evidence="8">
    <location>
        <begin position="630"/>
        <end position="645"/>
    </location>
</feature>
<evidence type="ECO:0000256" key="2">
    <source>
        <dbReference type="ARBA" id="ARBA00022723"/>
    </source>
</evidence>
<evidence type="ECO:0000256" key="5">
    <source>
        <dbReference type="ARBA" id="ARBA00022833"/>
    </source>
</evidence>
<dbReference type="InterPro" id="IPR051059">
    <property type="entry name" value="VerF-like"/>
</dbReference>
<evidence type="ECO:0000313" key="10">
    <source>
        <dbReference type="EMBL" id="KAK1766327.1"/>
    </source>
</evidence>
<dbReference type="InterPro" id="IPR013087">
    <property type="entry name" value="Znf_C2H2_type"/>
</dbReference>
<evidence type="ECO:0000256" key="8">
    <source>
        <dbReference type="SAM" id="MobiDB-lite"/>
    </source>
</evidence>
<evidence type="ECO:0000256" key="3">
    <source>
        <dbReference type="ARBA" id="ARBA00022737"/>
    </source>
</evidence>
<keyword evidence="5" id="KW-0862">Zinc</keyword>
<accession>A0AAJ0C091</accession>
<dbReference type="PROSITE" id="PS50157">
    <property type="entry name" value="ZINC_FINGER_C2H2_2"/>
    <property type="match status" value="2"/>
</dbReference>
<evidence type="ECO:0000259" key="9">
    <source>
        <dbReference type="PROSITE" id="PS50157"/>
    </source>
</evidence>
<dbReference type="SUPFAM" id="SSF57667">
    <property type="entry name" value="beta-beta-alpha zinc fingers"/>
    <property type="match status" value="1"/>
</dbReference>
<keyword evidence="4 7" id="KW-0863">Zinc-finger</keyword>
<dbReference type="CDD" id="cd12148">
    <property type="entry name" value="fungal_TF_MHR"/>
    <property type="match status" value="1"/>
</dbReference>
<dbReference type="Gene3D" id="3.30.160.60">
    <property type="entry name" value="Classic Zinc Finger"/>
    <property type="match status" value="2"/>
</dbReference>
<reference evidence="10" key="1">
    <citation type="submission" date="2023-06" db="EMBL/GenBank/DDBJ databases">
        <title>Genome-scale phylogeny and comparative genomics of the fungal order Sordariales.</title>
        <authorList>
            <consortium name="Lawrence Berkeley National Laboratory"/>
            <person name="Hensen N."/>
            <person name="Bonometti L."/>
            <person name="Westerberg I."/>
            <person name="Brannstrom I.O."/>
            <person name="Guillou S."/>
            <person name="Cros-Aarteil S."/>
            <person name="Calhoun S."/>
            <person name="Haridas S."/>
            <person name="Kuo A."/>
            <person name="Mondo S."/>
            <person name="Pangilinan J."/>
            <person name="Riley R."/>
            <person name="Labutti K."/>
            <person name="Andreopoulos B."/>
            <person name="Lipzen A."/>
            <person name="Chen C."/>
            <person name="Yanf M."/>
            <person name="Daum C."/>
            <person name="Ng V."/>
            <person name="Clum A."/>
            <person name="Steindorff A."/>
            <person name="Ohm R."/>
            <person name="Martin F."/>
            <person name="Silar P."/>
            <person name="Natvig D."/>
            <person name="Lalanne C."/>
            <person name="Gautier V."/>
            <person name="Ament-Velasquez S.L."/>
            <person name="Kruys A."/>
            <person name="Hutchinson M.I."/>
            <person name="Powell A.J."/>
            <person name="Barry K."/>
            <person name="Miller A.N."/>
            <person name="Grigoriev I.V."/>
            <person name="Debuchy R."/>
            <person name="Gladieux P."/>
            <person name="Thoren M.H."/>
            <person name="Johannesson H."/>
        </authorList>
    </citation>
    <scope>NUCLEOTIDE SEQUENCE</scope>
    <source>
        <strain evidence="10">8032-3</strain>
    </source>
</reference>
<dbReference type="GO" id="GO:0000785">
    <property type="term" value="C:chromatin"/>
    <property type="evidence" value="ECO:0007669"/>
    <property type="project" value="TreeGrafter"/>
</dbReference>
<dbReference type="Proteomes" id="UP001244011">
    <property type="component" value="Unassembled WGS sequence"/>
</dbReference>
<keyword evidence="3" id="KW-0677">Repeat</keyword>
<feature type="region of interest" description="Disordered" evidence="8">
    <location>
        <begin position="619"/>
        <end position="646"/>
    </location>
</feature>
<dbReference type="InterPro" id="IPR007219">
    <property type="entry name" value="XnlR_reg_dom"/>
</dbReference>
<evidence type="ECO:0000256" key="4">
    <source>
        <dbReference type="ARBA" id="ARBA00022771"/>
    </source>
</evidence>
<dbReference type="PROSITE" id="PS00028">
    <property type="entry name" value="ZINC_FINGER_C2H2_1"/>
    <property type="match status" value="2"/>
</dbReference>
<dbReference type="GO" id="GO:0008270">
    <property type="term" value="F:zinc ion binding"/>
    <property type="evidence" value="ECO:0007669"/>
    <property type="project" value="UniProtKB-KW"/>
</dbReference>
<dbReference type="PANTHER" id="PTHR40626:SF11">
    <property type="entry name" value="ZINC FINGER PROTEIN YPR022C"/>
    <property type="match status" value="1"/>
</dbReference>
<dbReference type="GO" id="GO:0000978">
    <property type="term" value="F:RNA polymerase II cis-regulatory region sequence-specific DNA binding"/>
    <property type="evidence" value="ECO:0007669"/>
    <property type="project" value="InterPro"/>
</dbReference>
<keyword evidence="2" id="KW-0479">Metal-binding</keyword>
<dbReference type="InterPro" id="IPR036236">
    <property type="entry name" value="Znf_C2H2_sf"/>
</dbReference>
<gene>
    <name evidence="10" type="ORF">QBC33DRAFT_116954</name>
</gene>
<protein>
    <submittedName>
        <fullName evidence="10">Fungal-specific transcription factor domain-containing protein</fullName>
    </submittedName>
</protein>
<evidence type="ECO:0000256" key="6">
    <source>
        <dbReference type="ARBA" id="ARBA00023242"/>
    </source>
</evidence>
<feature type="region of interest" description="Disordered" evidence="8">
    <location>
        <begin position="1"/>
        <end position="27"/>
    </location>
</feature>
<dbReference type="GO" id="GO:0005634">
    <property type="term" value="C:nucleus"/>
    <property type="evidence" value="ECO:0007669"/>
    <property type="project" value="UniProtKB-SubCell"/>
</dbReference>
<feature type="domain" description="C2H2-type" evidence="9">
    <location>
        <begin position="59"/>
        <end position="88"/>
    </location>
</feature>